<sequence length="275" mass="30389">MVSLLEKRKKRTGGILTLFALTTFGLHVVALFLLISQGLAIRNLSLQKSPTFEQLIDGKPVTVANDLEREPQAIRQFVSQTMTSMFNWSGTLPAQSIEQATNPIPDQGISVQTSTGSSKKVTTSSWIASFGISEDFRKGFLSTIAQITPAEVFTKNPNQAISGQLVIKRVYPPVKIAEGKWRVGIVADLVQKKRSQEEQKLIVPFNKDLLVRAVDTFVYPLSNTTTDLQKAVYSIRNAKMEIYEIRNLCLIDGYNTQTNDSLNSCVPGSSGSFIK</sequence>
<proteinExistence type="predicted"/>
<dbReference type="Proteomes" id="UP000629098">
    <property type="component" value="Unassembled WGS sequence"/>
</dbReference>
<feature type="transmembrane region" description="Helical" evidence="1">
    <location>
        <begin position="12"/>
        <end position="35"/>
    </location>
</feature>
<gene>
    <name evidence="2" type="ORF">ICL16_26730</name>
</gene>
<keyword evidence="1" id="KW-0812">Transmembrane</keyword>
<reference evidence="2" key="1">
    <citation type="submission" date="2020-09" db="EMBL/GenBank/DDBJ databases">
        <title>Iningainema tapete sp. nov. (Scytonemataceae, Cyanobacteria) from greenhouses in central Florida (USA) produces two types of nodularin with biosynthetic potential for microcystin-LR and anabaenopeptins.</title>
        <authorList>
            <person name="Berthold D.E."/>
            <person name="Lefler F.W."/>
            <person name="Huang I.-S."/>
            <person name="Abdulla H."/>
            <person name="Zimba P.V."/>
            <person name="Laughinghouse H.D. IV."/>
        </authorList>
    </citation>
    <scope>NUCLEOTIDE SEQUENCE</scope>
    <source>
        <strain evidence="2">BLCCT55</strain>
    </source>
</reference>
<keyword evidence="1" id="KW-0472">Membrane</keyword>
<organism evidence="2 3">
    <name type="scientific">Iningainema tapete BLCC-T55</name>
    <dbReference type="NCBI Taxonomy" id="2748662"/>
    <lineage>
        <taxon>Bacteria</taxon>
        <taxon>Bacillati</taxon>
        <taxon>Cyanobacteriota</taxon>
        <taxon>Cyanophyceae</taxon>
        <taxon>Nostocales</taxon>
        <taxon>Scytonemataceae</taxon>
        <taxon>Iningainema tapete</taxon>
    </lineage>
</organism>
<accession>A0A8J6XMD8</accession>
<dbReference type="EMBL" id="JACXAE010000082">
    <property type="protein sequence ID" value="MBD2775556.1"/>
    <property type="molecule type" value="Genomic_DNA"/>
</dbReference>
<comment type="caution">
    <text evidence="2">The sequence shown here is derived from an EMBL/GenBank/DDBJ whole genome shotgun (WGS) entry which is preliminary data.</text>
</comment>
<evidence type="ECO:0000313" key="2">
    <source>
        <dbReference type="EMBL" id="MBD2775556.1"/>
    </source>
</evidence>
<keyword evidence="1" id="KW-1133">Transmembrane helix</keyword>
<dbReference type="RefSeq" id="WP_190834081.1">
    <property type="nucleotide sequence ID" value="NZ_CAWPPI010000082.1"/>
</dbReference>
<protein>
    <submittedName>
        <fullName evidence="2">Uncharacterized protein</fullName>
    </submittedName>
</protein>
<evidence type="ECO:0000313" key="3">
    <source>
        <dbReference type="Proteomes" id="UP000629098"/>
    </source>
</evidence>
<keyword evidence="3" id="KW-1185">Reference proteome</keyword>
<evidence type="ECO:0000256" key="1">
    <source>
        <dbReference type="SAM" id="Phobius"/>
    </source>
</evidence>
<name>A0A8J6XMD8_9CYAN</name>
<dbReference type="AlphaFoldDB" id="A0A8J6XMD8"/>